<proteinExistence type="predicted"/>
<evidence type="ECO:0000256" key="1">
    <source>
        <dbReference type="SAM" id="SignalP"/>
    </source>
</evidence>
<evidence type="ECO:0000313" key="2">
    <source>
        <dbReference type="EMBL" id="QYC12383.1"/>
    </source>
</evidence>
<gene>
    <name evidence="2" type="ORF">KWG56_18240</name>
</gene>
<keyword evidence="3" id="KW-1185">Reference proteome</keyword>
<dbReference type="Pfam" id="PF06122">
    <property type="entry name" value="TraH"/>
    <property type="match status" value="1"/>
</dbReference>
<dbReference type="Proteomes" id="UP000824334">
    <property type="component" value="Plasmid unnamed1"/>
</dbReference>
<geneLocation type="plasmid" evidence="2 3">
    <name>unnamed1</name>
</geneLocation>
<dbReference type="InterPro" id="IPR010927">
    <property type="entry name" value="T4SS_TraH"/>
</dbReference>
<dbReference type="GeneID" id="94377238"/>
<protein>
    <submittedName>
        <fullName evidence="2">Conjugal transfer protein TraH</fullName>
    </submittedName>
</protein>
<organism evidence="2 3">
    <name type="scientific">Brevundimonas nasdae</name>
    <dbReference type="NCBI Taxonomy" id="172043"/>
    <lineage>
        <taxon>Bacteria</taxon>
        <taxon>Pseudomonadati</taxon>
        <taxon>Pseudomonadota</taxon>
        <taxon>Alphaproteobacteria</taxon>
        <taxon>Caulobacterales</taxon>
        <taxon>Caulobacteraceae</taxon>
        <taxon>Brevundimonas</taxon>
    </lineage>
</organism>
<dbReference type="RefSeq" id="WP_201101124.1">
    <property type="nucleotide sequence ID" value="NZ_BAAAEE010000011.1"/>
</dbReference>
<name>A0ABX8TMD6_9CAUL</name>
<reference evidence="2 3" key="1">
    <citation type="submission" date="2021-07" db="EMBL/GenBank/DDBJ databases">
        <title>Isolation and characterization of bacteria from a gold mining with a capacity of golden bioaccumulation.</title>
        <authorList>
            <person name="Yang X.J."/>
        </authorList>
    </citation>
    <scope>NUCLEOTIDE SEQUENCE [LARGE SCALE GENOMIC DNA]</scope>
    <source>
        <strain evidence="2 3">Au29</strain>
        <plasmid evidence="2 3">unnamed1</plasmid>
    </source>
</reference>
<sequence length="475" mass="51355">MAKSSIFKKTRNIALAVATSTTVLCWTANVQADVNSSMNAYWSSSLGSANITGPTAYQGQSAGYYTLGNAAFRGPQETSQIASIQMPSVRAGCGGIDIFSGGFSFINSDQIVAQMKAIASNAISYAFMLALKTLSPIVADQIESLSKLANDVNQFNMNSCQQAQTLVGGLWGRSDTASNQICQDLSTHRGYFSDRVAAKHGCGKNLTQNLNQLPDADKAVLPINKNLAWEASKQHPLLKSDRGLAELFMTLTGTIIYRCPNDNGCIVDVLPGVGSDDGVITKLLDGGPLRLHQCNELEACLQPVKFGKTETVSQSAALRRRVEVMLRSITTKIQARQALSAEEQDFLNMVTLPVYKMASVFVAHERSLAGNTMAQYSDIIALDLTITWIERSVSQLEAGSRNLQGIDQEQLRDWRASIDQLRSQLTEKQMLLRGQTTSVEAMIARSQAAERVIAARVGSRIADSVTFASNLVPAG</sequence>
<keyword evidence="2" id="KW-0614">Plasmid</keyword>
<feature type="signal peptide" evidence="1">
    <location>
        <begin position="1"/>
        <end position="32"/>
    </location>
</feature>
<feature type="chain" id="PRO_5046995838" evidence="1">
    <location>
        <begin position="33"/>
        <end position="475"/>
    </location>
</feature>
<evidence type="ECO:0000313" key="3">
    <source>
        <dbReference type="Proteomes" id="UP000824334"/>
    </source>
</evidence>
<keyword evidence="1" id="KW-0732">Signal</keyword>
<dbReference type="EMBL" id="CP080035">
    <property type="protein sequence ID" value="QYC12383.1"/>
    <property type="molecule type" value="Genomic_DNA"/>
</dbReference>
<accession>A0ABX8TMD6</accession>